<dbReference type="RefSeq" id="WP_005522011.1">
    <property type="nucleotide sequence ID" value="NZ_CAUSHI010000015.1"/>
</dbReference>
<evidence type="ECO:0000256" key="1">
    <source>
        <dbReference type="SAM" id="Phobius"/>
    </source>
</evidence>
<organism evidence="2 3">
    <name type="scientific">Corynebacterium matruchotii</name>
    <dbReference type="NCBI Taxonomy" id="43768"/>
    <lineage>
        <taxon>Bacteria</taxon>
        <taxon>Bacillati</taxon>
        <taxon>Actinomycetota</taxon>
        <taxon>Actinomycetes</taxon>
        <taxon>Mycobacteriales</taxon>
        <taxon>Corynebacteriaceae</taxon>
        <taxon>Corynebacterium</taxon>
    </lineage>
</organism>
<dbReference type="AlphaFoldDB" id="A0A8B4H0Z7"/>
<protein>
    <submittedName>
        <fullName evidence="2">Membrane protein</fullName>
    </submittedName>
</protein>
<reference evidence="2 3" key="1">
    <citation type="submission" date="2018-06" db="EMBL/GenBank/DDBJ databases">
        <authorList>
            <consortium name="Pathogen Informatics"/>
            <person name="Doyle S."/>
        </authorList>
    </citation>
    <scope>NUCLEOTIDE SEQUENCE [LARGE SCALE GENOMIC DNA]</scope>
    <source>
        <strain evidence="2 3">NCTC10254</strain>
    </source>
</reference>
<keyword evidence="1" id="KW-0472">Membrane</keyword>
<dbReference type="Proteomes" id="UP000249886">
    <property type="component" value="Unassembled WGS sequence"/>
</dbReference>
<feature type="transmembrane region" description="Helical" evidence="1">
    <location>
        <begin position="13"/>
        <end position="36"/>
    </location>
</feature>
<name>A0A8B4H0Z7_9CORY</name>
<keyword evidence="1" id="KW-0812">Transmembrane</keyword>
<comment type="caution">
    <text evidence="2">The sequence shown here is derived from an EMBL/GenBank/DDBJ whole genome shotgun (WGS) entry which is preliminary data.</text>
</comment>
<proteinExistence type="predicted"/>
<evidence type="ECO:0000313" key="2">
    <source>
        <dbReference type="EMBL" id="SPW23787.1"/>
    </source>
</evidence>
<sequence>MYGLLWRSLPGPWWVKLVIVLVLLVAVFLVLMEYVFPWVSTLMPYNDVSV</sequence>
<accession>A0A8B4H0Z7</accession>
<keyword evidence="1" id="KW-1133">Transmembrane helix</keyword>
<evidence type="ECO:0000313" key="3">
    <source>
        <dbReference type="Proteomes" id="UP000249886"/>
    </source>
</evidence>
<gene>
    <name evidence="2" type="ORF">NCTC10254_00145</name>
</gene>
<dbReference type="EMBL" id="UARK01000001">
    <property type="protein sequence ID" value="SPW23787.1"/>
    <property type="molecule type" value="Genomic_DNA"/>
</dbReference>